<dbReference type="OrthoDB" id="1685790at2759"/>
<sequence length="523" mass="59632">MERALEYRFTTQTRPSTRACLGSYGNRAKVSPARAMTNRHGHATWPWMNLRKQDGRATRPCLETMAKPIKLTQECDTPVPSNRGRTCQINTGVGLKTRAWEKRTKIDMAVCTHKPKEHGSGPNVRRAQIQNSQIIRVYHVVFTRKESHHPCFEEKEGIVIFLRSYRENSSPFPAVPHWAPRRTFPDSTGSTLGSGPLYRLGRARTTDISRTHYGTPLNVPSSNLMARFDDPGTIQFCLSGIVYQLSVPEFGTALGLYTKKFIEENELHTLNRHIHHSPSRCWNALTPERRESTGVVNTHDAYFLLCMSHRHIIDLAYFISFAIQHQMERHRKGVISIGPYVMRLARHFGLFNTAAQSSSLTLMGQMSPQGISSMLSMRISRNDVAPSLLSIVSPNPPRRRPPRTLLMMSFHVTSTHRLSHHLLLVQFMQWFHTLTSLSAFPDSSNSVFIALITLMLLYSRFVSTSISHRHPHLANHLAMKIYKELQSLLLLRNLKLHWGKFSKTAMSCWTTTIATTRYNILLA</sequence>
<dbReference type="Proteomes" id="UP000239757">
    <property type="component" value="Unassembled WGS sequence"/>
</dbReference>
<proteinExistence type="predicted"/>
<evidence type="ECO:0000313" key="1">
    <source>
        <dbReference type="EMBL" id="PPR90433.1"/>
    </source>
</evidence>
<protein>
    <submittedName>
        <fullName evidence="1">Uncharacterized protein</fullName>
    </submittedName>
</protein>
<reference evidence="1 2" key="1">
    <citation type="submission" date="2015-01" db="EMBL/GenBank/DDBJ databases">
        <title>Genome of allotetraploid Gossypium barbadense reveals genomic plasticity and fiber elongation in cotton evolution.</title>
        <authorList>
            <person name="Chen X."/>
            <person name="Liu X."/>
            <person name="Zhao B."/>
            <person name="Zheng H."/>
            <person name="Hu Y."/>
            <person name="Lu G."/>
            <person name="Yang C."/>
            <person name="Chen J."/>
            <person name="Shan C."/>
            <person name="Zhang L."/>
            <person name="Zhou Y."/>
            <person name="Wang L."/>
            <person name="Guo W."/>
            <person name="Bai Y."/>
            <person name="Ruan J."/>
            <person name="Shangguan X."/>
            <person name="Mao Y."/>
            <person name="Jiang J."/>
            <person name="Zhu Y."/>
            <person name="Lei J."/>
            <person name="Kang H."/>
            <person name="Chen S."/>
            <person name="He X."/>
            <person name="Wang R."/>
            <person name="Wang Y."/>
            <person name="Chen J."/>
            <person name="Wang L."/>
            <person name="Yu S."/>
            <person name="Wang B."/>
            <person name="Wei J."/>
            <person name="Song S."/>
            <person name="Lu X."/>
            <person name="Gao Z."/>
            <person name="Gu W."/>
            <person name="Deng X."/>
            <person name="Ma D."/>
            <person name="Wang S."/>
            <person name="Liang W."/>
            <person name="Fang L."/>
            <person name="Cai C."/>
            <person name="Zhu X."/>
            <person name="Zhou B."/>
            <person name="Zhang Y."/>
            <person name="Chen Z."/>
            <person name="Xu S."/>
            <person name="Zhu R."/>
            <person name="Wang S."/>
            <person name="Zhang T."/>
            <person name="Zhao G."/>
        </authorList>
    </citation>
    <scope>NUCLEOTIDE SEQUENCE [LARGE SCALE GENOMIC DNA]</scope>
    <source>
        <strain evidence="2">cv. Xinhai21</strain>
        <tissue evidence="1">Leaf</tissue>
    </source>
</reference>
<organism evidence="1 2">
    <name type="scientific">Gossypium barbadense</name>
    <name type="common">Sea Island cotton</name>
    <name type="synonym">Hibiscus barbadensis</name>
    <dbReference type="NCBI Taxonomy" id="3634"/>
    <lineage>
        <taxon>Eukaryota</taxon>
        <taxon>Viridiplantae</taxon>
        <taxon>Streptophyta</taxon>
        <taxon>Embryophyta</taxon>
        <taxon>Tracheophyta</taxon>
        <taxon>Spermatophyta</taxon>
        <taxon>Magnoliopsida</taxon>
        <taxon>eudicotyledons</taxon>
        <taxon>Gunneridae</taxon>
        <taxon>Pentapetalae</taxon>
        <taxon>rosids</taxon>
        <taxon>malvids</taxon>
        <taxon>Malvales</taxon>
        <taxon>Malvaceae</taxon>
        <taxon>Malvoideae</taxon>
        <taxon>Gossypium</taxon>
    </lineage>
</organism>
<dbReference type="AlphaFoldDB" id="A0A2P5WH76"/>
<gene>
    <name evidence="1" type="ORF">GOBAR_AA30251</name>
</gene>
<evidence type="ECO:0000313" key="2">
    <source>
        <dbReference type="Proteomes" id="UP000239757"/>
    </source>
</evidence>
<accession>A0A2P5WH76</accession>
<dbReference type="EMBL" id="KZ667627">
    <property type="protein sequence ID" value="PPR90433.1"/>
    <property type="molecule type" value="Genomic_DNA"/>
</dbReference>
<name>A0A2P5WH76_GOSBA</name>